<proteinExistence type="predicted"/>
<evidence type="ECO:0000313" key="2">
    <source>
        <dbReference type="Proteomes" id="UP000019112"/>
    </source>
</evidence>
<reference evidence="1 2" key="1">
    <citation type="journal article" date="2014" name="FEMS Microbiol. Lett.">
        <title>Draft genome sequences of three Holospora species (Holospora obtusa, Holospora undulata, and Holospora elegans), endonuclear symbiotic bacteria of the ciliate Paramecium caudatum.</title>
        <authorList>
            <person name="Dohra H."/>
            <person name="Tanaka K."/>
            <person name="Suzuki T."/>
            <person name="Fujishima M."/>
            <person name="Suzuki H."/>
        </authorList>
    </citation>
    <scope>NUCLEOTIDE SEQUENCE [LARGE SCALE GENOMIC DNA]</scope>
    <source>
        <strain evidence="1 2">F1</strain>
    </source>
</reference>
<protein>
    <submittedName>
        <fullName evidence="1">Uncharacterized protein</fullName>
    </submittedName>
</protein>
<organism evidence="1 2">
    <name type="scientific">Holospora obtusa F1</name>
    <dbReference type="NCBI Taxonomy" id="1399147"/>
    <lineage>
        <taxon>Bacteria</taxon>
        <taxon>Pseudomonadati</taxon>
        <taxon>Pseudomonadota</taxon>
        <taxon>Alphaproteobacteria</taxon>
        <taxon>Holosporales</taxon>
        <taxon>Holosporaceae</taxon>
        <taxon>Holospora</taxon>
    </lineage>
</organism>
<comment type="caution">
    <text evidence="1">The sequence shown here is derived from an EMBL/GenBank/DDBJ whole genome shotgun (WGS) entry which is preliminary data.</text>
</comment>
<evidence type="ECO:0000313" key="1">
    <source>
        <dbReference type="EMBL" id="ETZ06937.1"/>
    </source>
</evidence>
<name>W6TT48_HOLOB</name>
<accession>W6TT48</accession>
<sequence>MHVAVSVAQPLPSKALSLDSNNILFQNLSLVIAVLHWSGQQLKLLCRKKAHPVNKLSSLEGPLHHAHLQVSTQGPRHRSRALASFLKIKRARGLQKSINARAVLKSASRDAPRALNMAATLIDDLSPQPLRAAITADPEHIRRTPMFASNAVSCN</sequence>
<dbReference type="EMBL" id="AWTR02000074">
    <property type="protein sequence ID" value="ETZ06937.1"/>
    <property type="molecule type" value="Genomic_DNA"/>
</dbReference>
<dbReference type="Proteomes" id="UP000019112">
    <property type="component" value="Unassembled WGS sequence"/>
</dbReference>
<keyword evidence="2" id="KW-1185">Reference proteome</keyword>
<gene>
    <name evidence="1" type="ORF">P618_200835</name>
</gene>
<dbReference type="AlphaFoldDB" id="W6TT48"/>